<name>A0ABQ8J072_DERPT</name>
<dbReference type="EMBL" id="NJHN03000095">
    <property type="protein sequence ID" value="KAH9415956.1"/>
    <property type="molecule type" value="Genomic_DNA"/>
</dbReference>
<keyword evidence="1" id="KW-0812">Transmembrane</keyword>
<evidence type="ECO:0000313" key="3">
    <source>
        <dbReference type="Proteomes" id="UP000887458"/>
    </source>
</evidence>
<gene>
    <name evidence="2" type="ORF">DERP_000450</name>
</gene>
<accession>A0ABQ8J072</accession>
<keyword evidence="1" id="KW-1133">Transmembrane helix</keyword>
<evidence type="ECO:0000256" key="1">
    <source>
        <dbReference type="SAM" id="Phobius"/>
    </source>
</evidence>
<proteinExistence type="predicted"/>
<sequence length="74" mass="8475">MYSVWPIVKEAIDLYKHLACNKKIIIIIITISETAAECLNEMKDSMMMMVISLISFLLSCEYSMIEKNKALTLV</sequence>
<evidence type="ECO:0000313" key="2">
    <source>
        <dbReference type="EMBL" id="KAH9415956.1"/>
    </source>
</evidence>
<reference evidence="2 3" key="2">
    <citation type="journal article" date="2022" name="Mol. Biol. Evol.">
        <title>Comparative Genomics Reveals Insights into the Divergent Evolution of Astigmatic Mites and Household Pest Adaptations.</title>
        <authorList>
            <person name="Xiong Q."/>
            <person name="Wan A.T."/>
            <person name="Liu X."/>
            <person name="Fung C.S."/>
            <person name="Xiao X."/>
            <person name="Malainual N."/>
            <person name="Hou J."/>
            <person name="Wang L."/>
            <person name="Wang M."/>
            <person name="Yang K.Y."/>
            <person name="Cui Y."/>
            <person name="Leung E.L."/>
            <person name="Nong W."/>
            <person name="Shin S.K."/>
            <person name="Au S.W."/>
            <person name="Jeong K.Y."/>
            <person name="Chew F.T."/>
            <person name="Hui J.H."/>
            <person name="Leung T.F."/>
            <person name="Tungtrongchitr A."/>
            <person name="Zhong N."/>
            <person name="Liu Z."/>
            <person name="Tsui S.K."/>
        </authorList>
    </citation>
    <scope>NUCLEOTIDE SEQUENCE [LARGE SCALE GENOMIC DNA]</scope>
    <source>
        <strain evidence="2">Derp</strain>
    </source>
</reference>
<organism evidence="2 3">
    <name type="scientific">Dermatophagoides pteronyssinus</name>
    <name type="common">European house dust mite</name>
    <dbReference type="NCBI Taxonomy" id="6956"/>
    <lineage>
        <taxon>Eukaryota</taxon>
        <taxon>Metazoa</taxon>
        <taxon>Ecdysozoa</taxon>
        <taxon>Arthropoda</taxon>
        <taxon>Chelicerata</taxon>
        <taxon>Arachnida</taxon>
        <taxon>Acari</taxon>
        <taxon>Acariformes</taxon>
        <taxon>Sarcoptiformes</taxon>
        <taxon>Astigmata</taxon>
        <taxon>Psoroptidia</taxon>
        <taxon>Analgoidea</taxon>
        <taxon>Pyroglyphidae</taxon>
        <taxon>Dermatophagoidinae</taxon>
        <taxon>Dermatophagoides</taxon>
    </lineage>
</organism>
<protein>
    <submittedName>
        <fullName evidence="2">Uncharacterized protein</fullName>
    </submittedName>
</protein>
<keyword evidence="1" id="KW-0472">Membrane</keyword>
<keyword evidence="3" id="KW-1185">Reference proteome</keyword>
<comment type="caution">
    <text evidence="2">The sequence shown here is derived from an EMBL/GenBank/DDBJ whole genome shotgun (WGS) entry which is preliminary data.</text>
</comment>
<dbReference type="Proteomes" id="UP000887458">
    <property type="component" value="Unassembled WGS sequence"/>
</dbReference>
<feature type="transmembrane region" description="Helical" evidence="1">
    <location>
        <begin position="46"/>
        <end position="65"/>
    </location>
</feature>
<reference evidence="2 3" key="1">
    <citation type="journal article" date="2018" name="J. Allergy Clin. Immunol.">
        <title>High-quality assembly of Dermatophagoides pteronyssinus genome and transcriptome reveals a wide range of novel allergens.</title>
        <authorList>
            <person name="Liu X.Y."/>
            <person name="Yang K.Y."/>
            <person name="Wang M.Q."/>
            <person name="Kwok J.S."/>
            <person name="Zeng X."/>
            <person name="Yang Z."/>
            <person name="Xiao X.J."/>
            <person name="Lau C.P."/>
            <person name="Li Y."/>
            <person name="Huang Z.M."/>
            <person name="Ba J.G."/>
            <person name="Yim A.K."/>
            <person name="Ouyang C.Y."/>
            <person name="Ngai S.M."/>
            <person name="Chan T.F."/>
            <person name="Leung E.L."/>
            <person name="Liu L."/>
            <person name="Liu Z.G."/>
            <person name="Tsui S.K."/>
        </authorList>
    </citation>
    <scope>NUCLEOTIDE SEQUENCE [LARGE SCALE GENOMIC DNA]</scope>
    <source>
        <strain evidence="2">Derp</strain>
    </source>
</reference>